<dbReference type="PANTHER" id="PTHR43194:SF2">
    <property type="entry name" value="PEROXISOMAL MEMBRANE PROTEIN LPX1"/>
    <property type="match status" value="1"/>
</dbReference>
<feature type="domain" description="AB hydrolase-1" evidence="1">
    <location>
        <begin position="9"/>
        <end position="244"/>
    </location>
</feature>
<dbReference type="PANTHER" id="PTHR43194">
    <property type="entry name" value="HYDROLASE ALPHA/BETA FOLD FAMILY"/>
    <property type="match status" value="1"/>
</dbReference>
<dbReference type="EMBL" id="JBHTIA010000013">
    <property type="protein sequence ID" value="MFD0766903.1"/>
    <property type="molecule type" value="Genomic_DNA"/>
</dbReference>
<dbReference type="InterPro" id="IPR000073">
    <property type="entry name" value="AB_hydrolase_1"/>
</dbReference>
<keyword evidence="3" id="KW-1185">Reference proteome</keyword>
<dbReference type="SUPFAM" id="SSF53474">
    <property type="entry name" value="alpha/beta-Hydrolases"/>
    <property type="match status" value="1"/>
</dbReference>
<evidence type="ECO:0000313" key="3">
    <source>
        <dbReference type="Proteomes" id="UP001597073"/>
    </source>
</evidence>
<dbReference type="InterPro" id="IPR029058">
    <property type="entry name" value="AB_hydrolase_fold"/>
</dbReference>
<protein>
    <submittedName>
        <fullName evidence="2">Alpha/beta hydrolase</fullName>
    </submittedName>
</protein>
<proteinExistence type="predicted"/>
<keyword evidence="2" id="KW-0378">Hydrolase</keyword>
<dbReference type="Pfam" id="PF12697">
    <property type="entry name" value="Abhydrolase_6"/>
    <property type="match status" value="1"/>
</dbReference>
<sequence length="260" mass="29373">MKASSAKTIVFITGAFVSSDCWNEWKTYFEARGYRTLAPAWPYKDAPACTLRQRHPDADVASQRLVKLTAYFAAIVSAQPEKPILIGHSMGGLISQILVQKHLASAAVAIHSLQPQGIFTFKFSFYRAGWKALGFFTDPHKTYLMSFPEWQYAFTNGMPYDLQKDAYYNLLVPESKLLVRDATTPAAKIDFASPHVPLLFIAGSTDHFIPASLNYTNYKKYSHKGSVTTFREFSGRNHFVLGQPGWEEIADYILEWLSKH</sequence>
<name>A0ABW2ZL30_9SPHI</name>
<dbReference type="Proteomes" id="UP001597073">
    <property type="component" value="Unassembled WGS sequence"/>
</dbReference>
<dbReference type="Gene3D" id="3.40.50.1820">
    <property type="entry name" value="alpha/beta hydrolase"/>
    <property type="match status" value="1"/>
</dbReference>
<evidence type="ECO:0000259" key="1">
    <source>
        <dbReference type="Pfam" id="PF12697"/>
    </source>
</evidence>
<evidence type="ECO:0000313" key="2">
    <source>
        <dbReference type="EMBL" id="MFD0766903.1"/>
    </source>
</evidence>
<reference evidence="3" key="1">
    <citation type="journal article" date="2019" name="Int. J. Syst. Evol. Microbiol.">
        <title>The Global Catalogue of Microorganisms (GCM) 10K type strain sequencing project: providing services to taxonomists for standard genome sequencing and annotation.</title>
        <authorList>
            <consortium name="The Broad Institute Genomics Platform"/>
            <consortium name="The Broad Institute Genome Sequencing Center for Infectious Disease"/>
            <person name="Wu L."/>
            <person name="Ma J."/>
        </authorList>
    </citation>
    <scope>NUCLEOTIDE SEQUENCE [LARGE SCALE GENOMIC DNA]</scope>
    <source>
        <strain evidence="3">CCUG 60742</strain>
    </source>
</reference>
<dbReference type="InterPro" id="IPR050228">
    <property type="entry name" value="Carboxylesterase_BioH"/>
</dbReference>
<dbReference type="GO" id="GO:0016787">
    <property type="term" value="F:hydrolase activity"/>
    <property type="evidence" value="ECO:0007669"/>
    <property type="project" value="UniProtKB-KW"/>
</dbReference>
<dbReference type="RefSeq" id="WP_377145240.1">
    <property type="nucleotide sequence ID" value="NZ_JBHTIA010000013.1"/>
</dbReference>
<accession>A0ABW2ZL30</accession>
<organism evidence="2 3">
    <name type="scientific">Mucilaginibacter lutimaris</name>
    <dbReference type="NCBI Taxonomy" id="931629"/>
    <lineage>
        <taxon>Bacteria</taxon>
        <taxon>Pseudomonadati</taxon>
        <taxon>Bacteroidota</taxon>
        <taxon>Sphingobacteriia</taxon>
        <taxon>Sphingobacteriales</taxon>
        <taxon>Sphingobacteriaceae</taxon>
        <taxon>Mucilaginibacter</taxon>
    </lineage>
</organism>
<comment type="caution">
    <text evidence="2">The sequence shown here is derived from an EMBL/GenBank/DDBJ whole genome shotgun (WGS) entry which is preliminary data.</text>
</comment>
<gene>
    <name evidence="2" type="ORF">ACFQZI_18745</name>
</gene>